<keyword evidence="3" id="KW-0809">Transit peptide</keyword>
<evidence type="ECO:0000256" key="1">
    <source>
        <dbReference type="ARBA" id="ARBA00004173"/>
    </source>
</evidence>
<reference evidence="5 6" key="1">
    <citation type="journal article" date="2024" name="Nat. Commun.">
        <title>Phylogenomics reveals the evolutionary origins of lichenization in chlorophyte algae.</title>
        <authorList>
            <person name="Puginier C."/>
            <person name="Libourel C."/>
            <person name="Otte J."/>
            <person name="Skaloud P."/>
            <person name="Haon M."/>
            <person name="Grisel S."/>
            <person name="Petersen M."/>
            <person name="Berrin J.G."/>
            <person name="Delaux P.M."/>
            <person name="Dal Grande F."/>
            <person name="Keller J."/>
        </authorList>
    </citation>
    <scope>NUCLEOTIDE SEQUENCE [LARGE SCALE GENOMIC DNA]</scope>
    <source>
        <strain evidence="5 6">SAG 2043</strain>
    </source>
</reference>
<dbReference type="GO" id="GO:0033615">
    <property type="term" value="P:mitochondrial proton-transporting ATP synthase complex assembly"/>
    <property type="evidence" value="ECO:0007669"/>
    <property type="project" value="TreeGrafter"/>
</dbReference>
<accession>A0AAW1QGB6</accession>
<comment type="subcellular location">
    <subcellularLocation>
        <location evidence="1">Mitochondrion</location>
    </subcellularLocation>
</comment>
<evidence type="ECO:0000256" key="3">
    <source>
        <dbReference type="ARBA" id="ARBA00022946"/>
    </source>
</evidence>
<evidence type="ECO:0000256" key="2">
    <source>
        <dbReference type="ARBA" id="ARBA00009116"/>
    </source>
</evidence>
<protein>
    <recommendedName>
        <fullName evidence="7">ATP synthase mitochondrial F1 complex assembly factor 1</fullName>
    </recommendedName>
</protein>
<dbReference type="PANTHER" id="PTHR13126">
    <property type="entry name" value="CHAPERONE ATP11"/>
    <property type="match status" value="1"/>
</dbReference>
<comment type="similarity">
    <text evidence="2">Belongs to the ATP11 family.</text>
</comment>
<keyword evidence="6" id="KW-1185">Reference proteome</keyword>
<evidence type="ECO:0000313" key="5">
    <source>
        <dbReference type="EMBL" id="KAK9820497.1"/>
    </source>
</evidence>
<dbReference type="GO" id="GO:0005739">
    <property type="term" value="C:mitochondrion"/>
    <property type="evidence" value="ECO:0007669"/>
    <property type="project" value="UniProtKB-SubCell"/>
</dbReference>
<dbReference type="Pfam" id="PF06644">
    <property type="entry name" value="ATP11"/>
    <property type="match status" value="1"/>
</dbReference>
<dbReference type="AlphaFoldDB" id="A0AAW1QGB6"/>
<comment type="caution">
    <text evidence="5">The sequence shown here is derived from an EMBL/GenBank/DDBJ whole genome shotgun (WGS) entry which is preliminary data.</text>
</comment>
<evidence type="ECO:0000256" key="4">
    <source>
        <dbReference type="ARBA" id="ARBA00023128"/>
    </source>
</evidence>
<evidence type="ECO:0008006" key="7">
    <source>
        <dbReference type="Google" id="ProtNLM"/>
    </source>
</evidence>
<gene>
    <name evidence="5" type="ORF">WJX72_010902</name>
</gene>
<sequence>MLGRALREAARSLRVYPSATTTLLAPFQSNCTDILKHRSFSAAVTPSPAALGDLLKLDAIQHLHGDQIIEVWTEYHTADDSRLAGSLLPEDYAKFAARAAASPLFVLPLKRPAGNVVNFLLQCQLPRILVTTLEDYRMFSTTAPSHFTITHYTELQNSHGVVLIRGDMNSPAIISSPEARTLMGLTYAFYSDPQSYLHVHNFNHDTGRFDYQKLLADLGHEPASQP</sequence>
<name>A0AAW1QGB6_9CHLO</name>
<organism evidence="5 6">
    <name type="scientific">[Myrmecia] bisecta</name>
    <dbReference type="NCBI Taxonomy" id="41462"/>
    <lineage>
        <taxon>Eukaryota</taxon>
        <taxon>Viridiplantae</taxon>
        <taxon>Chlorophyta</taxon>
        <taxon>core chlorophytes</taxon>
        <taxon>Trebouxiophyceae</taxon>
        <taxon>Trebouxiales</taxon>
        <taxon>Trebouxiaceae</taxon>
        <taxon>Myrmecia</taxon>
    </lineage>
</organism>
<dbReference type="PANTHER" id="PTHR13126:SF0">
    <property type="entry name" value="ATP SYNTHASE MITOCHONDRIAL F1 COMPLEX ASSEMBLY FACTOR 1"/>
    <property type="match status" value="1"/>
</dbReference>
<dbReference type="Proteomes" id="UP001489004">
    <property type="component" value="Unassembled WGS sequence"/>
</dbReference>
<dbReference type="InterPro" id="IPR010591">
    <property type="entry name" value="ATP11"/>
</dbReference>
<dbReference type="EMBL" id="JALJOR010000003">
    <property type="protein sequence ID" value="KAK9820497.1"/>
    <property type="molecule type" value="Genomic_DNA"/>
</dbReference>
<evidence type="ECO:0000313" key="6">
    <source>
        <dbReference type="Proteomes" id="UP001489004"/>
    </source>
</evidence>
<proteinExistence type="inferred from homology"/>
<keyword evidence="4" id="KW-0496">Mitochondrion</keyword>